<dbReference type="GO" id="GO:0046872">
    <property type="term" value="F:metal ion binding"/>
    <property type="evidence" value="ECO:0007669"/>
    <property type="project" value="UniProtKB-KW"/>
</dbReference>
<comment type="caution">
    <text evidence="4">The sequence shown here is derived from an EMBL/GenBank/DDBJ whole genome shotgun (WGS) entry which is preliminary data.</text>
</comment>
<organism evidence="4 5">
    <name type="scientific">Parvibaculum sedimenti</name>
    <dbReference type="NCBI Taxonomy" id="2608632"/>
    <lineage>
        <taxon>Bacteria</taxon>
        <taxon>Pseudomonadati</taxon>
        <taxon>Pseudomonadota</taxon>
        <taxon>Alphaproteobacteria</taxon>
        <taxon>Hyphomicrobiales</taxon>
        <taxon>Parvibaculaceae</taxon>
        <taxon>Parvibaculum</taxon>
    </lineage>
</organism>
<evidence type="ECO:0000313" key="4">
    <source>
        <dbReference type="EMBL" id="KAB7742376.1"/>
    </source>
</evidence>
<dbReference type="AlphaFoldDB" id="A0A6N6VLS7"/>
<dbReference type="Pfam" id="PF06155">
    <property type="entry name" value="GBBH-like_N"/>
    <property type="match status" value="1"/>
</dbReference>
<evidence type="ECO:0000256" key="1">
    <source>
        <dbReference type="ARBA" id="ARBA00022723"/>
    </source>
</evidence>
<feature type="domain" description="Gamma-butyrobetaine hydroxylase-like N-terminal" evidence="3">
    <location>
        <begin position="12"/>
        <end position="96"/>
    </location>
</feature>
<keyword evidence="2" id="KW-0408">Iron</keyword>
<keyword evidence="1" id="KW-0479">Metal-binding</keyword>
<dbReference type="InterPro" id="IPR010376">
    <property type="entry name" value="GBBH-like_N"/>
</dbReference>
<evidence type="ECO:0000313" key="5">
    <source>
        <dbReference type="Proteomes" id="UP000468901"/>
    </source>
</evidence>
<reference evidence="4 5" key="1">
    <citation type="submission" date="2019-09" db="EMBL/GenBank/DDBJ databases">
        <title>Parvibaculum sedimenti sp. nov., isolated from sediment.</title>
        <authorList>
            <person name="Wang Y."/>
        </authorList>
    </citation>
    <scope>NUCLEOTIDE SEQUENCE [LARGE SCALE GENOMIC DNA]</scope>
    <source>
        <strain evidence="4 5">HXT-9</strain>
    </source>
</reference>
<dbReference type="EMBL" id="WESC01000002">
    <property type="protein sequence ID" value="KAB7742376.1"/>
    <property type="molecule type" value="Genomic_DNA"/>
</dbReference>
<sequence>MSEADRPWPSDIKLRKAERILEVVFDGGERFRLPAEYLRVESPSAEVQGHGAGQKTTVPGKRNVEIIGLEPVGNYAVRLIFSDGHDSGLYTWETLYRLGREHDAIWAEYLAALEAKGLGRD</sequence>
<dbReference type="Proteomes" id="UP000468901">
    <property type="component" value="Unassembled WGS sequence"/>
</dbReference>
<dbReference type="PANTHER" id="PTHR35303">
    <property type="entry name" value="OS02G0197800 PROTEIN"/>
    <property type="match status" value="1"/>
</dbReference>
<keyword evidence="5" id="KW-1185">Reference proteome</keyword>
<name>A0A6N6VLS7_9HYPH</name>
<protein>
    <submittedName>
        <fullName evidence="4">DUF971 domain-containing protein</fullName>
    </submittedName>
</protein>
<accession>A0A6N6VLS7</accession>
<dbReference type="Gene3D" id="3.30.2020.30">
    <property type="match status" value="1"/>
</dbReference>
<evidence type="ECO:0000259" key="3">
    <source>
        <dbReference type="Pfam" id="PF06155"/>
    </source>
</evidence>
<proteinExistence type="predicted"/>
<dbReference type="PANTHER" id="PTHR35303:SF5">
    <property type="entry name" value="OS02G0197800 PROTEIN"/>
    <property type="match status" value="1"/>
</dbReference>
<dbReference type="RefSeq" id="WP_152214798.1">
    <property type="nucleotide sequence ID" value="NZ_WESC01000002.1"/>
</dbReference>
<evidence type="ECO:0000256" key="2">
    <source>
        <dbReference type="ARBA" id="ARBA00023004"/>
    </source>
</evidence>
<dbReference type="InterPro" id="IPR038492">
    <property type="entry name" value="GBBH-like_N_sf"/>
</dbReference>
<gene>
    <name evidence="4" type="ORF">F2P47_03415</name>
</gene>